<organism evidence="2 3">
    <name type="scientific">Trichonephila inaurata madagascariensis</name>
    <dbReference type="NCBI Taxonomy" id="2747483"/>
    <lineage>
        <taxon>Eukaryota</taxon>
        <taxon>Metazoa</taxon>
        <taxon>Ecdysozoa</taxon>
        <taxon>Arthropoda</taxon>
        <taxon>Chelicerata</taxon>
        <taxon>Arachnida</taxon>
        <taxon>Araneae</taxon>
        <taxon>Araneomorphae</taxon>
        <taxon>Entelegynae</taxon>
        <taxon>Araneoidea</taxon>
        <taxon>Nephilidae</taxon>
        <taxon>Trichonephila</taxon>
        <taxon>Trichonephila inaurata</taxon>
    </lineage>
</organism>
<dbReference type="EMBL" id="BMAV01027025">
    <property type="protein sequence ID" value="GFS55316.1"/>
    <property type="molecule type" value="Genomic_DNA"/>
</dbReference>
<keyword evidence="2" id="KW-0378">Hydrolase</keyword>
<keyword evidence="2" id="KW-0540">Nuclease</keyword>
<reference evidence="2" key="1">
    <citation type="submission" date="2020-08" db="EMBL/GenBank/DDBJ databases">
        <title>Multicomponent nature underlies the extraordinary mechanical properties of spider dragline silk.</title>
        <authorList>
            <person name="Kono N."/>
            <person name="Nakamura H."/>
            <person name="Mori M."/>
            <person name="Yoshida Y."/>
            <person name="Ohtoshi R."/>
            <person name="Malay A.D."/>
            <person name="Moran D.A.P."/>
            <person name="Tomita M."/>
            <person name="Numata K."/>
            <person name="Arakawa K."/>
        </authorList>
    </citation>
    <scope>NUCLEOTIDE SEQUENCE</scope>
</reference>
<sequence length="174" mass="19698">MDSALETQGRQLRLLGADVSILSSSDTALTAAEVSKSEDRILICSPTLFQQVKHLCPDAVCFRPVNKDGDHVPIASILYRFNVHFNTKNILSRCLVCNSEENIKLTLEDLNLLQEYIKNKDFTILNSENENNNFQITLSDMIKSGINVKFREDDNYYFTDKSKAILCKKCGTIQ</sequence>
<accession>A0A8X6MI21</accession>
<dbReference type="GO" id="GO:0004527">
    <property type="term" value="F:exonuclease activity"/>
    <property type="evidence" value="ECO:0007669"/>
    <property type="project" value="UniProtKB-KW"/>
</dbReference>
<dbReference type="InterPro" id="IPR002782">
    <property type="entry name" value="Mut7-C_RNAse_dom"/>
</dbReference>
<keyword evidence="2" id="KW-0269">Exonuclease</keyword>
<dbReference type="AlphaFoldDB" id="A0A8X6MI21"/>
<evidence type="ECO:0000259" key="1">
    <source>
        <dbReference type="Pfam" id="PF01927"/>
    </source>
</evidence>
<dbReference type="OrthoDB" id="18193at2759"/>
<keyword evidence="3" id="KW-1185">Reference proteome</keyword>
<evidence type="ECO:0000313" key="2">
    <source>
        <dbReference type="EMBL" id="GFS55316.1"/>
    </source>
</evidence>
<dbReference type="Pfam" id="PF01927">
    <property type="entry name" value="Mut7-C"/>
    <property type="match status" value="1"/>
</dbReference>
<feature type="domain" description="Mut7-C RNAse" evidence="1">
    <location>
        <begin position="1"/>
        <end position="100"/>
    </location>
</feature>
<name>A0A8X6MI21_9ARAC</name>
<evidence type="ECO:0000313" key="3">
    <source>
        <dbReference type="Proteomes" id="UP000886998"/>
    </source>
</evidence>
<dbReference type="Proteomes" id="UP000886998">
    <property type="component" value="Unassembled WGS sequence"/>
</dbReference>
<protein>
    <submittedName>
        <fullName evidence="2">Exonuclease mut-7</fullName>
    </submittedName>
</protein>
<gene>
    <name evidence="2" type="primary">NCL1_27839</name>
    <name evidence="2" type="ORF">TNIN_116791</name>
</gene>
<comment type="caution">
    <text evidence="2">The sequence shown here is derived from an EMBL/GenBank/DDBJ whole genome shotgun (WGS) entry which is preliminary data.</text>
</comment>
<proteinExistence type="predicted"/>